<evidence type="ECO:0000256" key="2">
    <source>
        <dbReference type="ARBA" id="ARBA00022598"/>
    </source>
</evidence>
<dbReference type="Gene3D" id="3.40.50.12780">
    <property type="entry name" value="N-terminal domain of ligase-like"/>
    <property type="match status" value="1"/>
</dbReference>
<dbReference type="OrthoDB" id="9757771at2"/>
<proteinExistence type="inferred from homology"/>
<dbReference type="GO" id="GO:0006631">
    <property type="term" value="P:fatty acid metabolic process"/>
    <property type="evidence" value="ECO:0007669"/>
    <property type="project" value="TreeGrafter"/>
</dbReference>
<dbReference type="InterPro" id="IPR045851">
    <property type="entry name" value="AMP-bd_C_sf"/>
</dbReference>
<evidence type="ECO:0000259" key="4">
    <source>
        <dbReference type="Pfam" id="PF13193"/>
    </source>
</evidence>
<sequence length="389" mass="41456">MEPTAPFKLDELRRDWIGGVSGEAFYRRVQDARVSLKETDGPVVINEGEPVAFAVKFFAAASISLPIVLVNPKWGAKEQSEFDTLMASDEPEPGSISIPTGGTTGGVKLAIHDWKSLSSGARAVQAFHGGGPVDACCVLPLHHVSGLMQLVRAFVSGGRIRFEASEIEGSCLSLVPTQLQRMMEDANSIQKLNRSKVIFVGGAGMPEVVAERARELKLPVVPVYGMTETAAMIAAVPNADFLAASGAGAVMLGDTQVSIEPCGSIRVRTSSLFKGYLGGERVDKAEGFRTGDAGWLDAHGRLHLQGRMDQLINTGGEKVDPAEVQDALIGIEGIAEARVLGEPDEEWGEIVVAHVRTGAEGAVLGESDILVSLKNKLSPFKVPKRIIFY</sequence>
<evidence type="ECO:0000313" key="5">
    <source>
        <dbReference type="EMBL" id="PXA02959.1"/>
    </source>
</evidence>
<reference evidence="5 6" key="1">
    <citation type="submission" date="2018-05" db="EMBL/GenBank/DDBJ databases">
        <title>Coraliomargarita sinensis sp. nov., isolated from a marine solar saltern.</title>
        <authorList>
            <person name="Zhou L.Y."/>
        </authorList>
    </citation>
    <scope>NUCLEOTIDE SEQUENCE [LARGE SCALE GENOMIC DNA]</scope>
    <source>
        <strain evidence="5 6">WN38</strain>
    </source>
</reference>
<organism evidence="5 6">
    <name type="scientific">Coraliomargarita sinensis</name>
    <dbReference type="NCBI Taxonomy" id="2174842"/>
    <lineage>
        <taxon>Bacteria</taxon>
        <taxon>Pseudomonadati</taxon>
        <taxon>Verrucomicrobiota</taxon>
        <taxon>Opitutia</taxon>
        <taxon>Puniceicoccales</taxon>
        <taxon>Coraliomargaritaceae</taxon>
        <taxon>Coraliomargarita</taxon>
    </lineage>
</organism>
<dbReference type="PANTHER" id="PTHR43201">
    <property type="entry name" value="ACYL-COA SYNTHETASE"/>
    <property type="match status" value="1"/>
</dbReference>
<dbReference type="PANTHER" id="PTHR43201:SF5">
    <property type="entry name" value="MEDIUM-CHAIN ACYL-COA LIGASE ACSF2, MITOCHONDRIAL"/>
    <property type="match status" value="1"/>
</dbReference>
<dbReference type="InParanoid" id="A0A317ZGR8"/>
<feature type="domain" description="AMP-dependent synthetase/ligase" evidence="3">
    <location>
        <begin position="98"/>
        <end position="277"/>
    </location>
</feature>
<evidence type="ECO:0008006" key="7">
    <source>
        <dbReference type="Google" id="ProtNLM"/>
    </source>
</evidence>
<dbReference type="Pfam" id="PF13193">
    <property type="entry name" value="AMP-binding_C"/>
    <property type="match status" value="1"/>
</dbReference>
<evidence type="ECO:0000313" key="6">
    <source>
        <dbReference type="Proteomes" id="UP000247099"/>
    </source>
</evidence>
<keyword evidence="6" id="KW-1185">Reference proteome</keyword>
<dbReference type="SUPFAM" id="SSF56801">
    <property type="entry name" value="Acetyl-CoA synthetase-like"/>
    <property type="match status" value="1"/>
</dbReference>
<dbReference type="InterPro" id="IPR025110">
    <property type="entry name" value="AMP-bd_C"/>
</dbReference>
<dbReference type="FunCoup" id="A0A317ZGR8">
    <property type="interactions" value="71"/>
</dbReference>
<dbReference type="InterPro" id="IPR042099">
    <property type="entry name" value="ANL_N_sf"/>
</dbReference>
<dbReference type="AlphaFoldDB" id="A0A317ZGR8"/>
<dbReference type="Pfam" id="PF00501">
    <property type="entry name" value="AMP-binding"/>
    <property type="match status" value="1"/>
</dbReference>
<evidence type="ECO:0000256" key="1">
    <source>
        <dbReference type="ARBA" id="ARBA00006432"/>
    </source>
</evidence>
<comment type="caution">
    <text evidence="5">The sequence shown here is derived from an EMBL/GenBank/DDBJ whole genome shotgun (WGS) entry which is preliminary data.</text>
</comment>
<dbReference type="EMBL" id="QHJQ01000014">
    <property type="protein sequence ID" value="PXA02959.1"/>
    <property type="molecule type" value="Genomic_DNA"/>
</dbReference>
<evidence type="ECO:0000259" key="3">
    <source>
        <dbReference type="Pfam" id="PF00501"/>
    </source>
</evidence>
<keyword evidence="2" id="KW-0436">Ligase</keyword>
<dbReference type="InterPro" id="IPR000873">
    <property type="entry name" value="AMP-dep_synth/lig_dom"/>
</dbReference>
<protein>
    <recommendedName>
        <fullName evidence="7">AMP-dependent synthetase/ligase domain-containing protein</fullName>
    </recommendedName>
</protein>
<gene>
    <name evidence="5" type="ORF">DDZ13_14320</name>
</gene>
<name>A0A317ZGR8_9BACT</name>
<dbReference type="Gene3D" id="3.30.300.30">
    <property type="match status" value="1"/>
</dbReference>
<dbReference type="GO" id="GO:0031956">
    <property type="term" value="F:medium-chain fatty acid-CoA ligase activity"/>
    <property type="evidence" value="ECO:0007669"/>
    <property type="project" value="TreeGrafter"/>
</dbReference>
<comment type="similarity">
    <text evidence="1">Belongs to the ATP-dependent AMP-binding enzyme family.</text>
</comment>
<accession>A0A317ZGR8</accession>
<feature type="domain" description="AMP-binding enzyme C-terminal" evidence="4">
    <location>
        <begin position="323"/>
        <end position="388"/>
    </location>
</feature>
<dbReference type="Proteomes" id="UP000247099">
    <property type="component" value="Unassembled WGS sequence"/>
</dbReference>
<dbReference type="RefSeq" id="WP_110132147.1">
    <property type="nucleotide sequence ID" value="NZ_QHJQ01000014.1"/>
</dbReference>